<feature type="active site" description="Proton donor/acceptor" evidence="1">
    <location>
        <position position="89"/>
    </location>
</feature>
<proteinExistence type="predicted"/>
<comment type="caution">
    <text evidence="3">The sequence shown here is derived from an EMBL/GenBank/DDBJ whole genome shotgun (WGS) entry which is preliminary data.</text>
</comment>
<dbReference type="PANTHER" id="PTHR48100:SF1">
    <property type="entry name" value="HISTIDINE PHOSPHATASE FAMILY PROTEIN-RELATED"/>
    <property type="match status" value="1"/>
</dbReference>
<dbReference type="SMART" id="SM00855">
    <property type="entry name" value="PGAM"/>
    <property type="match status" value="1"/>
</dbReference>
<dbReference type="eggNOG" id="COG0406">
    <property type="taxonomic scope" value="Bacteria"/>
</dbReference>
<dbReference type="AlphaFoldDB" id="K9GZ46"/>
<dbReference type="GO" id="GO:0016791">
    <property type="term" value="F:phosphatase activity"/>
    <property type="evidence" value="ECO:0007669"/>
    <property type="project" value="TreeGrafter"/>
</dbReference>
<accession>K9GZ46</accession>
<feature type="binding site" evidence="2">
    <location>
        <begin position="14"/>
        <end position="21"/>
    </location>
    <ligand>
        <name>substrate</name>
    </ligand>
</feature>
<organism evidence="3 4">
    <name type="scientific">Caenispirillum salinarum AK4</name>
    <dbReference type="NCBI Taxonomy" id="1238182"/>
    <lineage>
        <taxon>Bacteria</taxon>
        <taxon>Pseudomonadati</taxon>
        <taxon>Pseudomonadota</taxon>
        <taxon>Alphaproteobacteria</taxon>
        <taxon>Rhodospirillales</taxon>
        <taxon>Novispirillaceae</taxon>
        <taxon>Caenispirillum</taxon>
    </lineage>
</organism>
<dbReference type="RefSeq" id="WP_009540795.1">
    <property type="nucleotide sequence ID" value="NZ_ANHY01000010.1"/>
</dbReference>
<dbReference type="InterPro" id="IPR029033">
    <property type="entry name" value="His_PPase_superfam"/>
</dbReference>
<dbReference type="GO" id="GO:0005737">
    <property type="term" value="C:cytoplasm"/>
    <property type="evidence" value="ECO:0007669"/>
    <property type="project" value="TreeGrafter"/>
</dbReference>
<dbReference type="EMBL" id="ANHY01000010">
    <property type="protein sequence ID" value="EKV30054.1"/>
    <property type="molecule type" value="Genomic_DNA"/>
</dbReference>
<dbReference type="Proteomes" id="UP000009881">
    <property type="component" value="Unassembled WGS sequence"/>
</dbReference>
<sequence>MPDAVLPRRFIFLRHGRSAWNARGLVAGQEDVPLDDQGRAEAEAAADVMADVPLSGAWCSPLSRCRDTLAPLLRRRPDLPVTVVPDLMERHWGVYQNGPVKARPPRAETPRGGEPAAAFHARALAAIASAGTEHVGAPPPLIVAHAGIFRCLMDHLGLPGADATVANAMPLLIEPAAPAPRRVRPLHPPVSAPVER</sequence>
<dbReference type="SUPFAM" id="SSF53254">
    <property type="entry name" value="Phosphoglycerate mutase-like"/>
    <property type="match status" value="1"/>
</dbReference>
<evidence type="ECO:0000313" key="4">
    <source>
        <dbReference type="Proteomes" id="UP000009881"/>
    </source>
</evidence>
<dbReference type="OrthoDB" id="9781415at2"/>
<evidence type="ECO:0000313" key="3">
    <source>
        <dbReference type="EMBL" id="EKV30054.1"/>
    </source>
</evidence>
<dbReference type="PANTHER" id="PTHR48100">
    <property type="entry name" value="BROAD-SPECIFICITY PHOSPHATASE YOR283W-RELATED"/>
    <property type="match status" value="1"/>
</dbReference>
<dbReference type="InterPro" id="IPR013078">
    <property type="entry name" value="His_Pase_superF_clade-1"/>
</dbReference>
<gene>
    <name evidence="3" type="ORF">C882_0135</name>
</gene>
<feature type="binding site" evidence="2">
    <location>
        <position position="64"/>
    </location>
    <ligand>
        <name>substrate</name>
    </ligand>
</feature>
<evidence type="ECO:0000256" key="1">
    <source>
        <dbReference type="PIRSR" id="PIRSR613078-1"/>
    </source>
</evidence>
<dbReference type="InterPro" id="IPR050275">
    <property type="entry name" value="PGM_Phosphatase"/>
</dbReference>
<name>K9GZ46_9PROT</name>
<feature type="active site" description="Tele-phosphohistidine intermediate" evidence="1">
    <location>
        <position position="15"/>
    </location>
</feature>
<dbReference type="Pfam" id="PF00300">
    <property type="entry name" value="His_Phos_1"/>
    <property type="match status" value="1"/>
</dbReference>
<protein>
    <submittedName>
        <fullName evidence="3">Phosphoglycerate mutase</fullName>
    </submittedName>
</protein>
<reference evidence="3 4" key="1">
    <citation type="journal article" date="2013" name="Genome Announc.">
        <title>Draft Genome Sequence of an Alphaproteobacterium, Caenispirillum salinarum AK4(T), Isolated from a Solar Saltern.</title>
        <authorList>
            <person name="Khatri I."/>
            <person name="Singh A."/>
            <person name="Korpole S."/>
            <person name="Pinnaka A.K."/>
            <person name="Subramanian S."/>
        </authorList>
    </citation>
    <scope>NUCLEOTIDE SEQUENCE [LARGE SCALE GENOMIC DNA]</scope>
    <source>
        <strain evidence="3 4">AK4</strain>
    </source>
</reference>
<dbReference type="CDD" id="cd07067">
    <property type="entry name" value="HP_PGM_like"/>
    <property type="match status" value="1"/>
</dbReference>
<dbReference type="STRING" id="1238182.C882_0135"/>
<keyword evidence="4" id="KW-1185">Reference proteome</keyword>
<evidence type="ECO:0000256" key="2">
    <source>
        <dbReference type="PIRSR" id="PIRSR613078-2"/>
    </source>
</evidence>
<dbReference type="Gene3D" id="3.40.50.1240">
    <property type="entry name" value="Phosphoglycerate mutase-like"/>
    <property type="match status" value="1"/>
</dbReference>